<organism evidence="1 2">
    <name type="scientific">Myriangium duriaei CBS 260.36</name>
    <dbReference type="NCBI Taxonomy" id="1168546"/>
    <lineage>
        <taxon>Eukaryota</taxon>
        <taxon>Fungi</taxon>
        <taxon>Dikarya</taxon>
        <taxon>Ascomycota</taxon>
        <taxon>Pezizomycotina</taxon>
        <taxon>Dothideomycetes</taxon>
        <taxon>Dothideomycetidae</taxon>
        <taxon>Myriangiales</taxon>
        <taxon>Myriangiaceae</taxon>
        <taxon>Myriangium</taxon>
    </lineage>
</organism>
<dbReference type="EMBL" id="ML996082">
    <property type="protein sequence ID" value="KAF2156087.1"/>
    <property type="molecule type" value="Genomic_DNA"/>
</dbReference>
<evidence type="ECO:0000313" key="1">
    <source>
        <dbReference type="EMBL" id="KAF2156087.1"/>
    </source>
</evidence>
<protein>
    <submittedName>
        <fullName evidence="1">Uncharacterized protein</fullName>
    </submittedName>
</protein>
<comment type="caution">
    <text evidence="1">The sequence shown here is derived from an EMBL/GenBank/DDBJ whole genome shotgun (WGS) entry which is preliminary data.</text>
</comment>
<accession>A0A9P4MK86</accession>
<dbReference type="Proteomes" id="UP000799439">
    <property type="component" value="Unassembled WGS sequence"/>
</dbReference>
<name>A0A9P4MK86_9PEZI</name>
<gene>
    <name evidence="1" type="ORF">K461DRAFT_89245</name>
</gene>
<reference evidence="1" key="1">
    <citation type="journal article" date="2020" name="Stud. Mycol.">
        <title>101 Dothideomycetes genomes: a test case for predicting lifestyles and emergence of pathogens.</title>
        <authorList>
            <person name="Haridas S."/>
            <person name="Albert R."/>
            <person name="Binder M."/>
            <person name="Bloem J."/>
            <person name="Labutti K."/>
            <person name="Salamov A."/>
            <person name="Andreopoulos B."/>
            <person name="Baker S."/>
            <person name="Barry K."/>
            <person name="Bills G."/>
            <person name="Bluhm B."/>
            <person name="Cannon C."/>
            <person name="Castanera R."/>
            <person name="Culley D."/>
            <person name="Daum C."/>
            <person name="Ezra D."/>
            <person name="Gonzalez J."/>
            <person name="Henrissat B."/>
            <person name="Kuo A."/>
            <person name="Liang C."/>
            <person name="Lipzen A."/>
            <person name="Lutzoni F."/>
            <person name="Magnuson J."/>
            <person name="Mondo S."/>
            <person name="Nolan M."/>
            <person name="Ohm R."/>
            <person name="Pangilinan J."/>
            <person name="Park H.-J."/>
            <person name="Ramirez L."/>
            <person name="Alfaro M."/>
            <person name="Sun H."/>
            <person name="Tritt A."/>
            <person name="Yoshinaga Y."/>
            <person name="Zwiers L.-H."/>
            <person name="Turgeon B."/>
            <person name="Goodwin S."/>
            <person name="Spatafora J."/>
            <person name="Crous P."/>
            <person name="Grigoriev I."/>
        </authorList>
    </citation>
    <scope>NUCLEOTIDE SEQUENCE</scope>
    <source>
        <strain evidence="1">CBS 260.36</strain>
    </source>
</reference>
<proteinExistence type="predicted"/>
<sequence>MGRRLAPKPPADAGQHGLWHLGMADLQFLERLFAHHELNSDVVCHELETSGMLCRRKDRGDCGLRLPKWSDGMNHAVGPTCSWQELFLASGHECGIAADYANSASCCRIHVGCPVVASPSPKGSVLYLQAEHRGHRAVSKSSSVSGAK</sequence>
<evidence type="ECO:0000313" key="2">
    <source>
        <dbReference type="Proteomes" id="UP000799439"/>
    </source>
</evidence>
<keyword evidence="2" id="KW-1185">Reference proteome</keyword>
<dbReference type="AlphaFoldDB" id="A0A9P4MK86"/>